<keyword evidence="7 10" id="KW-1133">Transmembrane helix</keyword>
<dbReference type="Gene3D" id="2.40.30.170">
    <property type="match status" value="1"/>
</dbReference>
<evidence type="ECO:0000259" key="11">
    <source>
        <dbReference type="Pfam" id="PF25994"/>
    </source>
</evidence>
<dbReference type="GO" id="GO:0015031">
    <property type="term" value="P:protein transport"/>
    <property type="evidence" value="ECO:0007669"/>
    <property type="project" value="InterPro"/>
</dbReference>
<dbReference type="InterPro" id="IPR050739">
    <property type="entry name" value="MFP"/>
</dbReference>
<dbReference type="GO" id="GO:0008233">
    <property type="term" value="F:peptidase activity"/>
    <property type="evidence" value="ECO:0007669"/>
    <property type="project" value="UniProtKB-KW"/>
</dbReference>
<evidence type="ECO:0000256" key="10">
    <source>
        <dbReference type="SAM" id="Phobius"/>
    </source>
</evidence>
<dbReference type="AlphaFoldDB" id="A0A3N1VTU2"/>
<dbReference type="Proteomes" id="UP000276223">
    <property type="component" value="Unassembled WGS sequence"/>
</dbReference>
<dbReference type="PRINTS" id="PR01490">
    <property type="entry name" value="RTXTOXIND"/>
</dbReference>
<keyword evidence="13" id="KW-0645">Protease</keyword>
<feature type="domain" description="AprE-like beta-barrel" evidence="12">
    <location>
        <begin position="331"/>
        <end position="419"/>
    </location>
</feature>
<sequence>MEEGIKLTGPTSGDVASDYWKPVRVGLGFVVLFGLTFVLWAVLAPIQLGAVAMGQVTAATFTKVVQHPYGGTVKDILVQDGDAVDKGQVLIRLEDATARAQYAQVYSEYLQALVVRARLEAEKAGLERIQYPEEVRRMEHDPVIRGVMRAQEELFRVRRAKRADEKQVLQRNLEGYREAAANLKVQARALERQAELLGEQIQAVSVLAEDGYYPRNRLLDLQRSLEAVRANLSEVVTSRARMEASARETEARLQALESEQAREVEDQLAEVVKRLMALQDQFAAVQDHLEKTEIRAPEAGIVMNLRVRSVGAVISPGQGILQIVPKGASFVVEAKVSTQDIEDVQVGSEAILRFMAINPKTSPTFDGTVLYVSPDVQYDEVHRVPYYLCRVSIPPETVEKIAAMGKEIIPGMPVMVIVKKASTTFFAWLWKPFTDRMAIAFTR</sequence>
<gene>
    <name evidence="13" type="ORF">EDC27_0458</name>
</gene>
<comment type="similarity">
    <text evidence="2">Belongs to the membrane fusion protein (MFP) (TC 8.A.1) family.</text>
</comment>
<dbReference type="NCBIfam" id="TIGR01843">
    <property type="entry name" value="type_I_hlyD"/>
    <property type="match status" value="1"/>
</dbReference>
<evidence type="ECO:0000256" key="9">
    <source>
        <dbReference type="SAM" id="Coils"/>
    </source>
</evidence>
<dbReference type="RefSeq" id="WP_123288987.1">
    <property type="nucleotide sequence ID" value="NZ_RJVA01000009.1"/>
</dbReference>
<proteinExistence type="inferred from homology"/>
<feature type="domain" description="AprE-like long alpha-helical hairpin" evidence="11">
    <location>
        <begin position="98"/>
        <end position="287"/>
    </location>
</feature>
<keyword evidence="13" id="KW-0378">Hydrolase</keyword>
<evidence type="ECO:0000256" key="4">
    <source>
        <dbReference type="ARBA" id="ARBA00022475"/>
    </source>
</evidence>
<dbReference type="InterPro" id="IPR058781">
    <property type="entry name" value="HH_AprE-like"/>
</dbReference>
<evidence type="ECO:0000313" key="14">
    <source>
        <dbReference type="Proteomes" id="UP000276223"/>
    </source>
</evidence>
<dbReference type="SUPFAM" id="SSF111369">
    <property type="entry name" value="HlyD-like secretion proteins"/>
    <property type="match status" value="1"/>
</dbReference>
<evidence type="ECO:0000256" key="8">
    <source>
        <dbReference type="ARBA" id="ARBA00023136"/>
    </source>
</evidence>
<keyword evidence="14" id="KW-1185">Reference proteome</keyword>
<dbReference type="Gene3D" id="2.40.50.100">
    <property type="match status" value="2"/>
</dbReference>
<keyword evidence="9" id="KW-0175">Coiled coil</keyword>
<evidence type="ECO:0000256" key="1">
    <source>
        <dbReference type="ARBA" id="ARBA00004377"/>
    </source>
</evidence>
<name>A0A3N1VTU2_9BACT</name>
<evidence type="ECO:0000256" key="7">
    <source>
        <dbReference type="ARBA" id="ARBA00022989"/>
    </source>
</evidence>
<keyword evidence="5" id="KW-0997">Cell inner membrane</keyword>
<evidence type="ECO:0000256" key="3">
    <source>
        <dbReference type="ARBA" id="ARBA00022448"/>
    </source>
</evidence>
<dbReference type="Pfam" id="PF25994">
    <property type="entry name" value="HH_AprE"/>
    <property type="match status" value="1"/>
</dbReference>
<dbReference type="Pfam" id="PF26002">
    <property type="entry name" value="Beta-barrel_AprE"/>
    <property type="match status" value="1"/>
</dbReference>
<evidence type="ECO:0000256" key="6">
    <source>
        <dbReference type="ARBA" id="ARBA00022692"/>
    </source>
</evidence>
<comment type="subcellular location">
    <subcellularLocation>
        <location evidence="1">Cell inner membrane</location>
        <topology evidence="1">Single-pass membrane protein</topology>
    </subcellularLocation>
</comment>
<keyword evidence="3" id="KW-0813">Transport</keyword>
<keyword evidence="6 10" id="KW-0812">Transmembrane</keyword>
<dbReference type="GO" id="GO:0005886">
    <property type="term" value="C:plasma membrane"/>
    <property type="evidence" value="ECO:0007669"/>
    <property type="project" value="UniProtKB-SubCell"/>
</dbReference>
<feature type="coiled-coil region" evidence="9">
    <location>
        <begin position="166"/>
        <end position="200"/>
    </location>
</feature>
<comment type="caution">
    <text evidence="13">The sequence shown here is derived from an EMBL/GenBank/DDBJ whole genome shotgun (WGS) entry which is preliminary data.</text>
</comment>
<evidence type="ECO:0000256" key="5">
    <source>
        <dbReference type="ARBA" id="ARBA00022519"/>
    </source>
</evidence>
<evidence type="ECO:0000256" key="2">
    <source>
        <dbReference type="ARBA" id="ARBA00009477"/>
    </source>
</evidence>
<organism evidence="13 14">
    <name type="scientific">Desulfosoma caldarium</name>
    <dbReference type="NCBI Taxonomy" id="610254"/>
    <lineage>
        <taxon>Bacteria</taxon>
        <taxon>Pseudomonadati</taxon>
        <taxon>Thermodesulfobacteriota</taxon>
        <taxon>Syntrophobacteria</taxon>
        <taxon>Syntrophobacterales</taxon>
        <taxon>Syntrophobacteraceae</taxon>
        <taxon>Desulfosoma</taxon>
    </lineage>
</organism>
<reference evidence="13 14" key="1">
    <citation type="submission" date="2018-11" db="EMBL/GenBank/DDBJ databases">
        <title>Genomic Encyclopedia of Type Strains, Phase IV (KMG-IV): sequencing the most valuable type-strain genomes for metagenomic binning, comparative biology and taxonomic classification.</title>
        <authorList>
            <person name="Goeker M."/>
        </authorList>
    </citation>
    <scope>NUCLEOTIDE SEQUENCE [LARGE SCALE GENOMIC DNA]</scope>
    <source>
        <strain evidence="13 14">DSM 22027</strain>
    </source>
</reference>
<dbReference type="PANTHER" id="PTHR30386:SF17">
    <property type="entry name" value="ALKALINE PROTEASE SECRETION PROTEIN APRE"/>
    <property type="match status" value="1"/>
</dbReference>
<dbReference type="InterPro" id="IPR010129">
    <property type="entry name" value="T1SS_HlyD"/>
</dbReference>
<evidence type="ECO:0000259" key="12">
    <source>
        <dbReference type="Pfam" id="PF26002"/>
    </source>
</evidence>
<dbReference type="EMBL" id="RJVA01000009">
    <property type="protein sequence ID" value="ROR03197.1"/>
    <property type="molecule type" value="Genomic_DNA"/>
</dbReference>
<dbReference type="GO" id="GO:0006508">
    <property type="term" value="P:proteolysis"/>
    <property type="evidence" value="ECO:0007669"/>
    <property type="project" value="UniProtKB-KW"/>
</dbReference>
<evidence type="ECO:0000313" key="13">
    <source>
        <dbReference type="EMBL" id="ROR03197.1"/>
    </source>
</evidence>
<keyword evidence="4" id="KW-1003">Cell membrane</keyword>
<accession>A0A3N1VTU2</accession>
<dbReference type="PANTHER" id="PTHR30386">
    <property type="entry name" value="MEMBRANE FUSION SUBUNIT OF EMRAB-TOLC MULTIDRUG EFFLUX PUMP"/>
    <property type="match status" value="1"/>
</dbReference>
<protein>
    <submittedName>
        <fullName evidence="13">HlyD family secretion protein/protease secretion system membrane fusion protein/epimerase transport system membrane fusion protein</fullName>
    </submittedName>
</protein>
<feature type="coiled-coil region" evidence="9">
    <location>
        <begin position="239"/>
        <end position="295"/>
    </location>
</feature>
<keyword evidence="8 10" id="KW-0472">Membrane</keyword>
<dbReference type="OrthoDB" id="9810980at2"/>
<feature type="transmembrane region" description="Helical" evidence="10">
    <location>
        <begin position="25"/>
        <end position="43"/>
    </location>
</feature>
<dbReference type="InterPro" id="IPR058982">
    <property type="entry name" value="Beta-barrel_AprE"/>
</dbReference>